<comment type="cofactor">
    <cofactor evidence="1">
        <name>Zn(2+)</name>
        <dbReference type="ChEBI" id="CHEBI:29105"/>
    </cofactor>
</comment>
<evidence type="ECO:0000259" key="5">
    <source>
        <dbReference type="Pfam" id="PF07687"/>
    </source>
</evidence>
<evidence type="ECO:0000256" key="1">
    <source>
        <dbReference type="ARBA" id="ARBA00001947"/>
    </source>
</evidence>
<keyword evidence="2" id="KW-0479">Metal-binding</keyword>
<dbReference type="CDD" id="cd08659">
    <property type="entry name" value="M20_ArgE_DapE-like"/>
    <property type="match status" value="1"/>
</dbReference>
<accession>A0A1T5ILA6</accession>
<dbReference type="AlphaFoldDB" id="A0A1T5ILA6"/>
<name>A0A1T5ILA6_9MICO</name>
<dbReference type="STRING" id="123320.SAMN06309945_0590"/>
<gene>
    <name evidence="6" type="ORF">SAMN06309945_0590</name>
</gene>
<dbReference type="Gene3D" id="3.40.630.10">
    <property type="entry name" value="Zn peptidases"/>
    <property type="match status" value="1"/>
</dbReference>
<dbReference type="PANTHER" id="PTHR43808:SF25">
    <property type="entry name" value="PEPTIDASE M20 DIMERISATION DOMAIN-CONTAINING PROTEIN"/>
    <property type="match status" value="1"/>
</dbReference>
<dbReference type="InterPro" id="IPR011650">
    <property type="entry name" value="Peptidase_M20_dimer"/>
</dbReference>
<keyword evidence="4" id="KW-0862">Zinc</keyword>
<feature type="domain" description="Peptidase M20 dimerisation" evidence="5">
    <location>
        <begin position="168"/>
        <end position="252"/>
    </location>
</feature>
<dbReference type="GO" id="GO:0046872">
    <property type="term" value="F:metal ion binding"/>
    <property type="evidence" value="ECO:0007669"/>
    <property type="project" value="UniProtKB-KW"/>
</dbReference>
<evidence type="ECO:0000256" key="3">
    <source>
        <dbReference type="ARBA" id="ARBA00022801"/>
    </source>
</evidence>
<evidence type="ECO:0000256" key="4">
    <source>
        <dbReference type="ARBA" id="ARBA00022833"/>
    </source>
</evidence>
<dbReference type="Pfam" id="PF07687">
    <property type="entry name" value="M20_dimer"/>
    <property type="match status" value="1"/>
</dbReference>
<evidence type="ECO:0000256" key="2">
    <source>
        <dbReference type="ARBA" id="ARBA00022723"/>
    </source>
</evidence>
<dbReference type="Pfam" id="PF01546">
    <property type="entry name" value="Peptidase_M20"/>
    <property type="match status" value="1"/>
</dbReference>
<reference evidence="6 7" key="1">
    <citation type="submission" date="2017-02" db="EMBL/GenBank/DDBJ databases">
        <authorList>
            <person name="Peterson S.W."/>
        </authorList>
    </citation>
    <scope>NUCLEOTIDE SEQUENCE [LARGE SCALE GENOMIC DNA]</scope>
    <source>
        <strain evidence="6 7">VKM Ac-2059</strain>
    </source>
</reference>
<dbReference type="PROSITE" id="PS00758">
    <property type="entry name" value="ARGE_DAPE_CPG2_1"/>
    <property type="match status" value="1"/>
</dbReference>
<dbReference type="InterPro" id="IPR050072">
    <property type="entry name" value="Peptidase_M20A"/>
</dbReference>
<dbReference type="InterPro" id="IPR036264">
    <property type="entry name" value="Bact_exopeptidase_dim_dom"/>
</dbReference>
<evidence type="ECO:0000313" key="7">
    <source>
        <dbReference type="Proteomes" id="UP000190857"/>
    </source>
</evidence>
<proteinExistence type="predicted"/>
<dbReference type="PANTHER" id="PTHR43808">
    <property type="entry name" value="ACETYLORNITHINE DEACETYLASE"/>
    <property type="match status" value="1"/>
</dbReference>
<organism evidence="6 7">
    <name type="scientific">Okibacterium fritillariae</name>
    <dbReference type="NCBI Taxonomy" id="123320"/>
    <lineage>
        <taxon>Bacteria</taxon>
        <taxon>Bacillati</taxon>
        <taxon>Actinomycetota</taxon>
        <taxon>Actinomycetes</taxon>
        <taxon>Micrococcales</taxon>
        <taxon>Microbacteriaceae</taxon>
        <taxon>Okibacterium</taxon>
    </lineage>
</organism>
<dbReference type="SUPFAM" id="SSF55031">
    <property type="entry name" value="Bacterial exopeptidase dimerisation domain"/>
    <property type="match status" value="1"/>
</dbReference>
<sequence length="362" mass="37519">MRIDSTSGTPGEADALLFVAEVLRRECAGSGVVSVGTVSIGYGPGGTPDAVVVVPAARPESSALLLFSAHIDVVPVEDPSAWSHDPFGAHIASGRLFGRGSSDMKSGLAAALVAVVELLREGRPVALAVSTGEEVGCRGAASVAELLRGHPIGAVIVPESTANEVVLGHRGALWLRVTTSGRAAHGSTPGLGVNAIEKAAAVIGRVSELPLLWHPRLGWESVNVGTIAGGSVPNLVPDRCVLDIDQRVIDDDSARLTDWWMSQPEVSAVDTVLDLAPVWTSADDPWVRGLGAPVSERPASYFTDASVLVRTLPAGTPVVVWGPGDPAVVHTVDESVDLRAVEAARLHYVRVGRAWTGADSPA</sequence>
<dbReference type="GO" id="GO:0016787">
    <property type="term" value="F:hydrolase activity"/>
    <property type="evidence" value="ECO:0007669"/>
    <property type="project" value="UniProtKB-KW"/>
</dbReference>
<keyword evidence="3" id="KW-0378">Hydrolase</keyword>
<dbReference type="EMBL" id="FUZP01000001">
    <property type="protein sequence ID" value="SKC39937.1"/>
    <property type="molecule type" value="Genomic_DNA"/>
</dbReference>
<dbReference type="InterPro" id="IPR002933">
    <property type="entry name" value="Peptidase_M20"/>
</dbReference>
<dbReference type="InterPro" id="IPR001261">
    <property type="entry name" value="ArgE/DapE_CS"/>
</dbReference>
<dbReference type="Proteomes" id="UP000190857">
    <property type="component" value="Unassembled WGS sequence"/>
</dbReference>
<dbReference type="Gene3D" id="3.30.70.360">
    <property type="match status" value="1"/>
</dbReference>
<protein>
    <submittedName>
        <fullName evidence="6">Succinyl-diaminopimelate desuccinylase</fullName>
    </submittedName>
</protein>
<keyword evidence="7" id="KW-1185">Reference proteome</keyword>
<evidence type="ECO:0000313" key="6">
    <source>
        <dbReference type="EMBL" id="SKC39937.1"/>
    </source>
</evidence>
<dbReference type="PROSITE" id="PS00759">
    <property type="entry name" value="ARGE_DAPE_CPG2_2"/>
    <property type="match status" value="1"/>
</dbReference>
<dbReference type="SUPFAM" id="SSF53187">
    <property type="entry name" value="Zn-dependent exopeptidases"/>
    <property type="match status" value="1"/>
</dbReference>